<comment type="catalytic activity">
    <reaction evidence="6">
        <text>GTP + H2O = GDP + phosphate + H(+)</text>
        <dbReference type="Rhea" id="RHEA:19669"/>
        <dbReference type="ChEBI" id="CHEBI:15377"/>
        <dbReference type="ChEBI" id="CHEBI:15378"/>
        <dbReference type="ChEBI" id="CHEBI:37565"/>
        <dbReference type="ChEBI" id="CHEBI:43474"/>
        <dbReference type="ChEBI" id="CHEBI:58189"/>
    </reaction>
    <physiologicalReaction direction="left-to-right" evidence="6">
        <dbReference type="Rhea" id="RHEA:19670"/>
    </physiologicalReaction>
</comment>
<evidence type="ECO:0000256" key="2">
    <source>
        <dbReference type="ARBA" id="ARBA00022801"/>
    </source>
</evidence>
<dbReference type="InterPro" id="IPR011629">
    <property type="entry name" value="CobW-like_C"/>
</dbReference>
<feature type="domain" description="CobW C-terminal" evidence="8">
    <location>
        <begin position="270"/>
        <end position="385"/>
    </location>
</feature>
<name>A0AAU7XC41_9HYPH</name>
<dbReference type="EMBL" id="CP158568">
    <property type="protein sequence ID" value="XBY45163.1"/>
    <property type="molecule type" value="Genomic_DNA"/>
</dbReference>
<dbReference type="RefSeq" id="WP_407050254.1">
    <property type="nucleotide sequence ID" value="NZ_CP158568.1"/>
</dbReference>
<comment type="similarity">
    <text evidence="4">Belongs to the SIMIBI class G3E GTPase family. ZNG1 subfamily.</text>
</comment>
<keyword evidence="3" id="KW-0143">Chaperone</keyword>
<dbReference type="SUPFAM" id="SSF52540">
    <property type="entry name" value="P-loop containing nucleoside triphosphate hydrolases"/>
    <property type="match status" value="1"/>
</dbReference>
<dbReference type="KEGG" id="mflg:ABS361_02395"/>
<dbReference type="AlphaFoldDB" id="A0AAU7XC41"/>
<dbReference type="InterPro" id="IPR051927">
    <property type="entry name" value="Zn_Chap_cDPG_Synth"/>
</dbReference>
<dbReference type="Pfam" id="PF02492">
    <property type="entry name" value="cobW"/>
    <property type="match status" value="1"/>
</dbReference>
<dbReference type="InterPro" id="IPR036627">
    <property type="entry name" value="CobW-likC_sf"/>
</dbReference>
<dbReference type="SMART" id="SM00833">
    <property type="entry name" value="CobW_C"/>
    <property type="match status" value="1"/>
</dbReference>
<evidence type="ECO:0000256" key="1">
    <source>
        <dbReference type="ARBA" id="ARBA00022741"/>
    </source>
</evidence>
<dbReference type="Gene3D" id="3.30.1220.10">
    <property type="entry name" value="CobW-like, C-terminal domain"/>
    <property type="match status" value="1"/>
</dbReference>
<dbReference type="CDD" id="cd03112">
    <property type="entry name" value="CobW-like"/>
    <property type="match status" value="1"/>
</dbReference>
<sequence>MTDLVPSGLAPSDHRLPVTVLSGFLGAGKTTLLNHVLNNREHRRVAVIVNDMSEVNIDADLVREGGAGLSRTDEKLVEMTNGCICCTLRDDLLLEVRRLCAEGRFDHLLIEGTGIAEPLPVASTFSFRDEGGASLSDVARLDTMVTVVDAINLLKDYGSQDFLRDRGETAGEGDDRTLVDLLVEQIEFADVVVINKISDVAPDQADLVRKVVRALNADARIVETDFGRAPLDAILDTGLFSEEKASKHPLWYKELYEPHAHVPETEEYGIASFVYRARRPFDPMRFDAFTKATWPGLVRAKGHFWFVTRPDWVGELSIAGAVCRVTPLGRWWASVPRSRWPDHPEGRRMMERNWDRVWGDRRQELVFIGVGMDEAAIRAALDDCLVGTETGSALGSDRARRMPDPFPAWGRPDAA</sequence>
<evidence type="ECO:0000256" key="5">
    <source>
        <dbReference type="ARBA" id="ARBA00045658"/>
    </source>
</evidence>
<comment type="function">
    <text evidence="5">Zinc chaperone that directly transfers zinc cofactor to target proteins, thereby activating them. Zinc is transferred from the CXCC motif in the GTPase domain to the zinc binding site in target proteins in a process requiring GTP hydrolysis.</text>
</comment>
<dbReference type="Pfam" id="PF07683">
    <property type="entry name" value="CobW_C"/>
    <property type="match status" value="1"/>
</dbReference>
<keyword evidence="1" id="KW-0547">Nucleotide-binding</keyword>
<keyword evidence="2" id="KW-0378">Hydrolase</keyword>
<evidence type="ECO:0000256" key="4">
    <source>
        <dbReference type="ARBA" id="ARBA00034320"/>
    </source>
</evidence>
<dbReference type="InterPro" id="IPR003495">
    <property type="entry name" value="CobW/HypB/UreG_nucleotide-bd"/>
</dbReference>
<evidence type="ECO:0000259" key="8">
    <source>
        <dbReference type="SMART" id="SM00833"/>
    </source>
</evidence>
<gene>
    <name evidence="9" type="ORF">ABS361_02395</name>
</gene>
<dbReference type="PANTHER" id="PTHR43603:SF1">
    <property type="entry name" value="ZINC-REGULATED GTPASE METALLOPROTEIN ACTIVATOR 1"/>
    <property type="match status" value="1"/>
</dbReference>
<dbReference type="Gene3D" id="3.40.50.300">
    <property type="entry name" value="P-loop containing nucleotide triphosphate hydrolases"/>
    <property type="match status" value="1"/>
</dbReference>
<organism evidence="9">
    <name type="scientific">Methyloraptor flagellatus</name>
    <dbReference type="NCBI Taxonomy" id="3162530"/>
    <lineage>
        <taxon>Bacteria</taxon>
        <taxon>Pseudomonadati</taxon>
        <taxon>Pseudomonadota</taxon>
        <taxon>Alphaproteobacteria</taxon>
        <taxon>Hyphomicrobiales</taxon>
        <taxon>Ancalomicrobiaceae</taxon>
        <taxon>Methyloraptor</taxon>
    </lineage>
</organism>
<accession>A0AAU7XC41</accession>
<dbReference type="PANTHER" id="PTHR43603">
    <property type="entry name" value="COBW DOMAIN-CONTAINING PROTEIN DDB_G0274527"/>
    <property type="match status" value="1"/>
</dbReference>
<evidence type="ECO:0000256" key="3">
    <source>
        <dbReference type="ARBA" id="ARBA00023186"/>
    </source>
</evidence>
<evidence type="ECO:0000313" key="9">
    <source>
        <dbReference type="EMBL" id="XBY45163.1"/>
    </source>
</evidence>
<feature type="region of interest" description="Disordered" evidence="7">
    <location>
        <begin position="393"/>
        <end position="415"/>
    </location>
</feature>
<proteinExistence type="inferred from homology"/>
<dbReference type="GO" id="GO:0016787">
    <property type="term" value="F:hydrolase activity"/>
    <property type="evidence" value="ECO:0007669"/>
    <property type="project" value="UniProtKB-KW"/>
</dbReference>
<evidence type="ECO:0000256" key="6">
    <source>
        <dbReference type="ARBA" id="ARBA00049117"/>
    </source>
</evidence>
<reference evidence="9" key="1">
    <citation type="submission" date="2024-06" db="EMBL/GenBank/DDBJ databases">
        <title>Methylostella associata gen. nov., sp. nov., a novel Ancalomicrobiaceae-affiliated facultatively methylotrophic bacteria that feed on methanotrophs of the genus Methylococcus.</title>
        <authorList>
            <person name="Saltykova V."/>
            <person name="Danilova O.V."/>
            <person name="Oshkin I.Y."/>
            <person name="Belova S.E."/>
            <person name="Pimenov N.V."/>
            <person name="Dedysh S.N."/>
        </authorList>
    </citation>
    <scope>NUCLEOTIDE SEQUENCE</scope>
    <source>
        <strain evidence="9">S20</strain>
    </source>
</reference>
<dbReference type="InterPro" id="IPR027417">
    <property type="entry name" value="P-loop_NTPase"/>
</dbReference>
<evidence type="ECO:0000256" key="7">
    <source>
        <dbReference type="SAM" id="MobiDB-lite"/>
    </source>
</evidence>
<dbReference type="GO" id="GO:0000166">
    <property type="term" value="F:nucleotide binding"/>
    <property type="evidence" value="ECO:0007669"/>
    <property type="project" value="UniProtKB-KW"/>
</dbReference>
<protein>
    <submittedName>
        <fullName evidence="9">GTP-binding protein</fullName>
    </submittedName>
</protein>